<dbReference type="Gene3D" id="2.130.10.10">
    <property type="entry name" value="YVTN repeat-like/Quinoprotein amine dehydrogenase"/>
    <property type="match status" value="2"/>
</dbReference>
<dbReference type="InterPro" id="IPR002372">
    <property type="entry name" value="PQQ_rpt_dom"/>
</dbReference>
<name>A0ABT9ITR6_9BACL</name>
<dbReference type="SMART" id="SM00564">
    <property type="entry name" value="PQQ"/>
    <property type="match status" value="7"/>
</dbReference>
<evidence type="ECO:0000313" key="2">
    <source>
        <dbReference type="EMBL" id="MDP5272712.1"/>
    </source>
</evidence>
<dbReference type="InterPro" id="IPR011047">
    <property type="entry name" value="Quinoprotein_ADH-like_sf"/>
</dbReference>
<dbReference type="PANTHER" id="PTHR34512">
    <property type="entry name" value="CELL SURFACE PROTEIN"/>
    <property type="match status" value="1"/>
</dbReference>
<organism evidence="2 3">
    <name type="scientific">Chengkuizengella axinellae</name>
    <dbReference type="NCBI Taxonomy" id="3064388"/>
    <lineage>
        <taxon>Bacteria</taxon>
        <taxon>Bacillati</taxon>
        <taxon>Bacillota</taxon>
        <taxon>Bacilli</taxon>
        <taxon>Bacillales</taxon>
        <taxon>Paenibacillaceae</taxon>
        <taxon>Chengkuizengella</taxon>
    </lineage>
</organism>
<dbReference type="EMBL" id="JAVAMP010000001">
    <property type="protein sequence ID" value="MDP5272712.1"/>
    <property type="molecule type" value="Genomic_DNA"/>
</dbReference>
<feature type="domain" description="Pyrrolo-quinoline quinone repeat" evidence="1">
    <location>
        <begin position="265"/>
        <end position="387"/>
    </location>
</feature>
<dbReference type="PROSITE" id="PS51257">
    <property type="entry name" value="PROKAR_LIPOPROTEIN"/>
    <property type="match status" value="1"/>
</dbReference>
<keyword evidence="3" id="KW-1185">Reference proteome</keyword>
<dbReference type="Gene3D" id="2.40.10.480">
    <property type="match status" value="1"/>
</dbReference>
<dbReference type="PANTHER" id="PTHR34512:SF30">
    <property type="entry name" value="OUTER MEMBRANE PROTEIN ASSEMBLY FACTOR BAMB"/>
    <property type="match status" value="1"/>
</dbReference>
<dbReference type="SUPFAM" id="SSF50998">
    <property type="entry name" value="Quinoprotein alcohol dehydrogenase-like"/>
    <property type="match status" value="2"/>
</dbReference>
<dbReference type="RefSeq" id="WP_305990022.1">
    <property type="nucleotide sequence ID" value="NZ_JAVAMP010000001.1"/>
</dbReference>
<sequence>MKTKKRLIFLIAVWSCFLFIIGCKSDVEKTGANSEDEQKIQDEGLEIPIDSRFVVSETAKANTTLSGDSTAKDPLSAFKFHGDLNNNAVYNSPSIRAPKDVKWEFQSNDLIVSSPAVVNGRAFFGSYDRHFYAVDIKDGSEVWKFQANSAISSSPAVSEKLVYFSDVSGNIYALDVETGQQKWLYETMELFPAEIEQYDYFTSSPTIMEDTVYIGGGDSSLYAIDKKTGELKWKKKSDKENAVIRTTPAIVEDVLFYADSVNNSGFVRAVDRNTGEELWNFNVYGLVQSSPVVVDGTVYIGTRDPRIYAINANTGEYKWSFTFGGSWNLSTATVVEDTVYIGSSDSHRVYILDAETGDEKWVLPTGDIHAIHSSPIYADGVLYFGTGANYEDDIGTLRAIDVNTHEELWRFQTEDKIISSPVIQNGVIYVTSFDGKLYAIE</sequence>
<dbReference type="InterPro" id="IPR018391">
    <property type="entry name" value="PQQ_b-propeller_rpt"/>
</dbReference>
<dbReference type="Pfam" id="PF13360">
    <property type="entry name" value="PQQ_2"/>
    <property type="match status" value="2"/>
</dbReference>
<protein>
    <submittedName>
        <fullName evidence="2">PQQ-binding-like beta-propeller repeat protein</fullName>
    </submittedName>
</protein>
<dbReference type="Proteomes" id="UP001231941">
    <property type="component" value="Unassembled WGS sequence"/>
</dbReference>
<reference evidence="2 3" key="1">
    <citation type="submission" date="2023-08" db="EMBL/GenBank/DDBJ databases">
        <authorList>
            <person name="Park J.-S."/>
        </authorList>
    </citation>
    <scope>NUCLEOTIDE SEQUENCE [LARGE SCALE GENOMIC DNA]</scope>
    <source>
        <strain evidence="2 3">2205SS18-9</strain>
    </source>
</reference>
<dbReference type="InterPro" id="IPR015943">
    <property type="entry name" value="WD40/YVTN_repeat-like_dom_sf"/>
</dbReference>
<evidence type="ECO:0000313" key="3">
    <source>
        <dbReference type="Proteomes" id="UP001231941"/>
    </source>
</evidence>
<comment type="caution">
    <text evidence="2">The sequence shown here is derived from an EMBL/GenBank/DDBJ whole genome shotgun (WGS) entry which is preliminary data.</text>
</comment>
<gene>
    <name evidence="2" type="ORF">Q5Y73_01195</name>
</gene>
<feature type="domain" description="Pyrrolo-quinoline quinone repeat" evidence="1">
    <location>
        <begin position="100"/>
        <end position="259"/>
    </location>
</feature>
<evidence type="ECO:0000259" key="1">
    <source>
        <dbReference type="Pfam" id="PF13360"/>
    </source>
</evidence>
<proteinExistence type="predicted"/>
<accession>A0ABT9ITR6</accession>